<proteinExistence type="predicted"/>
<protein>
    <recommendedName>
        <fullName evidence="6">Secreted protein</fullName>
    </recommendedName>
</protein>
<dbReference type="EMBL" id="AP018165">
    <property type="protein sequence ID" value="BAX96971.1"/>
    <property type="molecule type" value="Genomic_DNA"/>
</dbReference>
<reference evidence="4 5" key="2">
    <citation type="journal article" date="2017" name="Int. J. Syst. Evol. Microbiol.">
        <title>Mycobacterium stephanolepidis sp. nov., a rapidly growing species related to Mycobacterium chelonae, isolated from marine teleost fish, Stephanolepis cirrhifer.</title>
        <authorList>
            <person name="Fukano H."/>
            <person name="Wada S."/>
            <person name="Kurata O."/>
            <person name="Katayama K."/>
            <person name="Fujiwara N."/>
            <person name="Hoshino Y."/>
        </authorList>
    </citation>
    <scope>NUCLEOTIDE SEQUENCE [LARGE SCALE GENOMIC DNA]</scope>
    <source>
        <strain evidence="4 5">NJB0901</strain>
    </source>
</reference>
<feature type="transmembrane region" description="Helical" evidence="2">
    <location>
        <begin position="191"/>
        <end position="213"/>
    </location>
</feature>
<keyword evidence="2" id="KW-0812">Transmembrane</keyword>
<keyword evidence="2" id="KW-0472">Membrane</keyword>
<gene>
    <name evidence="4" type="ORF">MSTE_01651</name>
</gene>
<keyword evidence="5" id="KW-1185">Reference proteome</keyword>
<feature type="compositionally biased region" description="Pro residues" evidence="1">
    <location>
        <begin position="217"/>
        <end position="226"/>
    </location>
</feature>
<reference evidence="5" key="1">
    <citation type="journal article" date="2017" name="Genome Announc.">
        <title>Complete Genome Sequence of Mycobacterium stephanolepidis.</title>
        <authorList>
            <person name="Fukano H."/>
            <person name="Yoshida M."/>
            <person name="Katayama Y."/>
            <person name="Omatsu T."/>
            <person name="Mizutani T."/>
            <person name="Kurata O."/>
            <person name="Wada S."/>
            <person name="Hoshino Y."/>
        </authorList>
    </citation>
    <scope>NUCLEOTIDE SEQUENCE [LARGE SCALE GENOMIC DNA]</scope>
    <source>
        <strain evidence="5">NJB0901</strain>
    </source>
</reference>
<accession>A0A1Z4EVJ1</accession>
<evidence type="ECO:0000256" key="3">
    <source>
        <dbReference type="SAM" id="SignalP"/>
    </source>
</evidence>
<feature type="chain" id="PRO_5038588523" description="Secreted protein" evidence="3">
    <location>
        <begin position="39"/>
        <end position="529"/>
    </location>
</feature>
<evidence type="ECO:0000313" key="5">
    <source>
        <dbReference type="Proteomes" id="UP000217954"/>
    </source>
</evidence>
<feature type="transmembrane region" description="Helical" evidence="2">
    <location>
        <begin position="165"/>
        <end position="184"/>
    </location>
</feature>
<dbReference type="Proteomes" id="UP000217954">
    <property type="component" value="Chromosome"/>
</dbReference>
<dbReference type="AlphaFoldDB" id="A0A1Z4EVJ1"/>
<sequence length="529" mass="55300">MPRAFRRRADWIPMSHLRAKCLFLVFAFSALFSGVHVAAADSAVAGADVQVAQSLGDRELTVVARRVTSIPGPLRVDVIAHRGTAAGPLRVQLVPTGASTDEQQPAPGVPTSTALVVLGEKPGPYGATLDVDRPGPTDLTISDGVHTARIPLVLVSQAMSPPERVAYLGLAAAGLLLVISLVVATRVRRGIWIAVPVTATVTALAIAITAAVLSTSAPPPPEPGPQRDPTVDNAANPYRLDRPAVTDYSRPSAMLIAEKPDVDSGRATDIDFSLIDTATGLPADDLVIHDSALIHLLVVAPDGRLSHLHPIRVAPGSYSVQLSPEVAGRYAVSAEFVRRGGGVQTVRLPGGLTSRGGKPTAPAPFEGPGMRMLDGQHVHVKAVGLRAGRPTTLSVTIGSDPVLQPWLGMLGHLVIAGPIPRDVPPGELGTAVQDSAVWAHAHSMGGHGGTDMPGMDHSTGHVPTQDDAMPPMVGAPPLNGDSPPDETVAAFGPDVPFTFTFPKPGRYLAWIQAQRDYRVLTIPVRLDIS</sequence>
<keyword evidence="2" id="KW-1133">Transmembrane helix</keyword>
<organism evidence="4 5">
    <name type="scientific">[Mycobacterium] stephanolepidis</name>
    <dbReference type="NCBI Taxonomy" id="1520670"/>
    <lineage>
        <taxon>Bacteria</taxon>
        <taxon>Bacillati</taxon>
        <taxon>Actinomycetota</taxon>
        <taxon>Actinomycetes</taxon>
        <taxon>Mycobacteriales</taxon>
        <taxon>Mycobacteriaceae</taxon>
        <taxon>Mycobacteroides</taxon>
    </lineage>
</organism>
<keyword evidence="3" id="KW-0732">Signal</keyword>
<feature type="region of interest" description="Disordered" evidence="1">
    <location>
        <begin position="215"/>
        <end position="238"/>
    </location>
</feature>
<evidence type="ECO:0000256" key="1">
    <source>
        <dbReference type="SAM" id="MobiDB-lite"/>
    </source>
</evidence>
<name>A0A1Z4EVJ1_9MYCO</name>
<evidence type="ECO:0000256" key="2">
    <source>
        <dbReference type="SAM" id="Phobius"/>
    </source>
</evidence>
<evidence type="ECO:0008006" key="6">
    <source>
        <dbReference type="Google" id="ProtNLM"/>
    </source>
</evidence>
<feature type="signal peptide" evidence="3">
    <location>
        <begin position="1"/>
        <end position="38"/>
    </location>
</feature>
<dbReference type="KEGG" id="mste:MSTE_01651"/>
<evidence type="ECO:0000313" key="4">
    <source>
        <dbReference type="EMBL" id="BAX96971.1"/>
    </source>
</evidence>